<keyword evidence="3" id="KW-0949">S-adenosyl-L-methionine</keyword>
<gene>
    <name evidence="4" type="ORF">Q3C12_33725</name>
</gene>
<organism evidence="4 5">
    <name type="scientific">Paenibacillus ehimensis</name>
    <dbReference type="NCBI Taxonomy" id="79264"/>
    <lineage>
        <taxon>Bacteria</taxon>
        <taxon>Bacillati</taxon>
        <taxon>Bacillota</taxon>
        <taxon>Bacilli</taxon>
        <taxon>Bacillales</taxon>
        <taxon>Paenibacillaceae</taxon>
        <taxon>Paenibacillus</taxon>
    </lineage>
</organism>
<name>A0ABT8VLU9_9BACL</name>
<dbReference type="Gene3D" id="3.40.50.150">
    <property type="entry name" value="Vaccinia Virus protein VP39"/>
    <property type="match status" value="2"/>
</dbReference>
<dbReference type="GO" id="GO:0008168">
    <property type="term" value="F:methyltransferase activity"/>
    <property type="evidence" value="ECO:0007669"/>
    <property type="project" value="UniProtKB-KW"/>
</dbReference>
<evidence type="ECO:0000256" key="3">
    <source>
        <dbReference type="ARBA" id="ARBA00022691"/>
    </source>
</evidence>
<keyword evidence="5" id="KW-1185">Reference proteome</keyword>
<dbReference type="PIRSF" id="PIRSF000398">
    <property type="entry name" value="M_m6A_EcoRV"/>
    <property type="match status" value="1"/>
</dbReference>
<keyword evidence="1 4" id="KW-0489">Methyltransferase</keyword>
<dbReference type="EMBL" id="JAUMKJ010000089">
    <property type="protein sequence ID" value="MDO3681957.1"/>
    <property type="molecule type" value="Genomic_DNA"/>
</dbReference>
<comment type="caution">
    <text evidence="4">The sequence shown here is derived from an EMBL/GenBank/DDBJ whole genome shotgun (WGS) entry which is preliminary data.</text>
</comment>
<dbReference type="PANTHER" id="PTHR30481">
    <property type="entry name" value="DNA ADENINE METHYLASE"/>
    <property type="match status" value="1"/>
</dbReference>
<protein>
    <submittedName>
        <fullName evidence="4">DNA adenine methylase</fullName>
    </submittedName>
</protein>
<dbReference type="SUPFAM" id="SSF53335">
    <property type="entry name" value="S-adenosyl-L-methionine-dependent methyltransferases"/>
    <property type="match status" value="1"/>
</dbReference>
<dbReference type="InterPro" id="IPR012327">
    <property type="entry name" value="MeTrfase_D12"/>
</dbReference>
<evidence type="ECO:0000256" key="2">
    <source>
        <dbReference type="ARBA" id="ARBA00022679"/>
    </source>
</evidence>
<dbReference type="GO" id="GO:0032259">
    <property type="term" value="P:methylation"/>
    <property type="evidence" value="ECO:0007669"/>
    <property type="project" value="UniProtKB-KW"/>
</dbReference>
<evidence type="ECO:0000313" key="5">
    <source>
        <dbReference type="Proteomes" id="UP001168883"/>
    </source>
</evidence>
<proteinExistence type="predicted"/>
<dbReference type="Proteomes" id="UP001168883">
    <property type="component" value="Unassembled WGS sequence"/>
</dbReference>
<keyword evidence="2" id="KW-0808">Transferase</keyword>
<evidence type="ECO:0000256" key="1">
    <source>
        <dbReference type="ARBA" id="ARBA00022603"/>
    </source>
</evidence>
<reference evidence="4" key="1">
    <citation type="submission" date="2023-07" db="EMBL/GenBank/DDBJ databases">
        <authorList>
            <person name="Aktuganov G."/>
            <person name="Boyko T."/>
            <person name="Delegan Y."/>
            <person name="Galimzianova N."/>
            <person name="Gilvanova E."/>
            <person name="Korobov V."/>
            <person name="Kuzmina L."/>
            <person name="Melentiev A."/>
            <person name="Milman P."/>
            <person name="Ryabova A."/>
            <person name="Stupak E."/>
            <person name="Yasakov T."/>
            <person name="Zharikova N."/>
            <person name="Zhurenko E."/>
        </authorList>
    </citation>
    <scope>NUCLEOTIDE SEQUENCE</scope>
    <source>
        <strain evidence="4">IB-739</strain>
    </source>
</reference>
<evidence type="ECO:0000313" key="4">
    <source>
        <dbReference type="EMBL" id="MDO3681957.1"/>
    </source>
</evidence>
<sequence>MGTRSPLIWFGGKSKVAHHIISKMPPHTCYVEPFGGAAHVIAQKSPVYSEIYNDIDGEVVNFLLVARAEPQRLQKACESLPYSRSLYEKWKREQPPDDDFERALRFFYVNRSGIAKGNSDSAFSTDTGWRHSKEHNTARTYQSACQLITSFAERMKSVMIDNRDFRDILRVYDSPTTLFYVDPPYIGREKYYAGGFTEQDHRDLAELLNKIKGMAIISYYSDPLLDELYSSWHRETFQAARQVVNGNNNTAEELLLMNFDSGQLTLF</sequence>
<dbReference type="RefSeq" id="WP_302881467.1">
    <property type="nucleotide sequence ID" value="NZ_JAUMKJ010000089.1"/>
</dbReference>
<dbReference type="PANTHER" id="PTHR30481:SF4">
    <property type="entry name" value="SITE-SPECIFIC DNA-METHYLTRANSFERASE (ADENINE-SPECIFIC)"/>
    <property type="match status" value="1"/>
</dbReference>
<dbReference type="InterPro" id="IPR029063">
    <property type="entry name" value="SAM-dependent_MTases_sf"/>
</dbReference>
<dbReference type="Pfam" id="PF02086">
    <property type="entry name" value="MethyltransfD12"/>
    <property type="match status" value="1"/>
</dbReference>
<dbReference type="PRINTS" id="PR00505">
    <property type="entry name" value="D12N6MTFRASE"/>
</dbReference>
<accession>A0ABT8VLU9</accession>
<dbReference type="InterPro" id="IPR012263">
    <property type="entry name" value="M_m6A_EcoRV"/>
</dbReference>